<dbReference type="GO" id="GO:0034628">
    <property type="term" value="P:'de novo' NAD+ biosynthetic process from L-aspartate"/>
    <property type="evidence" value="ECO:0007669"/>
    <property type="project" value="TreeGrafter"/>
</dbReference>
<dbReference type="InterPro" id="IPR015939">
    <property type="entry name" value="Fum_Rdtase/Succ_DH_flav-like_C"/>
</dbReference>
<evidence type="ECO:0000256" key="4">
    <source>
        <dbReference type="ARBA" id="ARBA00012173"/>
    </source>
</evidence>
<evidence type="ECO:0000256" key="10">
    <source>
        <dbReference type="NCBIfam" id="TIGR00551"/>
    </source>
</evidence>
<evidence type="ECO:0000256" key="11">
    <source>
        <dbReference type="RuleBase" id="RU362049"/>
    </source>
</evidence>
<accession>A0A285NGR2</accession>
<evidence type="ECO:0000256" key="2">
    <source>
        <dbReference type="ARBA" id="ARBA00004950"/>
    </source>
</evidence>
<dbReference type="InterPro" id="IPR037099">
    <property type="entry name" value="Fum_R/Succ_DH_flav-like_C_sf"/>
</dbReference>
<evidence type="ECO:0000313" key="15">
    <source>
        <dbReference type="Proteomes" id="UP000219036"/>
    </source>
</evidence>
<keyword evidence="6 11" id="KW-0662">Pyridine nucleotide biosynthesis</keyword>
<evidence type="ECO:0000256" key="9">
    <source>
        <dbReference type="ARBA" id="ARBA00048305"/>
    </source>
</evidence>
<dbReference type="SUPFAM" id="SSF56425">
    <property type="entry name" value="Succinate dehydrogenase/fumarate reductase flavoprotein, catalytic domain"/>
    <property type="match status" value="1"/>
</dbReference>
<evidence type="ECO:0000256" key="3">
    <source>
        <dbReference type="ARBA" id="ARBA00008562"/>
    </source>
</evidence>
<protein>
    <recommendedName>
        <fullName evidence="4 10">L-aspartate oxidase</fullName>
        <ecNumber evidence="4 10">1.4.3.16</ecNumber>
    </recommendedName>
</protein>
<comment type="catalytic activity">
    <reaction evidence="9">
        <text>L-aspartate + O2 = iminosuccinate + H2O2</text>
        <dbReference type="Rhea" id="RHEA:25876"/>
        <dbReference type="ChEBI" id="CHEBI:15379"/>
        <dbReference type="ChEBI" id="CHEBI:16240"/>
        <dbReference type="ChEBI" id="CHEBI:29991"/>
        <dbReference type="ChEBI" id="CHEBI:77875"/>
        <dbReference type="EC" id="1.4.3.16"/>
    </reaction>
    <physiologicalReaction direction="left-to-right" evidence="9">
        <dbReference type="Rhea" id="RHEA:25877"/>
    </physiologicalReaction>
</comment>
<evidence type="ECO:0000259" key="13">
    <source>
        <dbReference type="Pfam" id="PF02910"/>
    </source>
</evidence>
<dbReference type="SUPFAM" id="SSF46977">
    <property type="entry name" value="Succinate dehydrogenase/fumarate reductase flavoprotein C-terminal domain"/>
    <property type="match status" value="1"/>
</dbReference>
<organism evidence="14 15">
    <name type="scientific">Persephonella hydrogeniphila</name>
    <dbReference type="NCBI Taxonomy" id="198703"/>
    <lineage>
        <taxon>Bacteria</taxon>
        <taxon>Pseudomonadati</taxon>
        <taxon>Aquificota</taxon>
        <taxon>Aquificia</taxon>
        <taxon>Aquificales</taxon>
        <taxon>Hydrogenothermaceae</taxon>
        <taxon>Persephonella</taxon>
    </lineage>
</organism>
<evidence type="ECO:0000256" key="8">
    <source>
        <dbReference type="ARBA" id="ARBA00023002"/>
    </source>
</evidence>
<dbReference type="RefSeq" id="WP_097000077.1">
    <property type="nucleotide sequence ID" value="NZ_OBEI01000002.1"/>
</dbReference>
<keyword evidence="7 11" id="KW-0274">FAD</keyword>
<name>A0A285NGR2_9AQUI</name>
<dbReference type="OrthoDB" id="9806724at2"/>
<evidence type="ECO:0000256" key="7">
    <source>
        <dbReference type="ARBA" id="ARBA00022827"/>
    </source>
</evidence>
<dbReference type="AlphaFoldDB" id="A0A285NGR2"/>
<dbReference type="PANTHER" id="PTHR42716">
    <property type="entry name" value="L-ASPARTATE OXIDASE"/>
    <property type="match status" value="1"/>
</dbReference>
<dbReference type="InterPro" id="IPR003953">
    <property type="entry name" value="FAD-dep_OxRdtase_2_FAD-bd"/>
</dbReference>
<dbReference type="EMBL" id="OBEI01000002">
    <property type="protein sequence ID" value="SNZ07076.1"/>
    <property type="molecule type" value="Genomic_DNA"/>
</dbReference>
<dbReference type="Gene3D" id="3.90.700.10">
    <property type="entry name" value="Succinate dehydrogenase/fumarate reductase flavoprotein, catalytic domain"/>
    <property type="match status" value="1"/>
</dbReference>
<dbReference type="InterPro" id="IPR036188">
    <property type="entry name" value="FAD/NAD-bd_sf"/>
</dbReference>
<dbReference type="Gene3D" id="3.50.50.60">
    <property type="entry name" value="FAD/NAD(P)-binding domain"/>
    <property type="match status" value="1"/>
</dbReference>
<dbReference type="NCBIfam" id="TIGR00551">
    <property type="entry name" value="nadB"/>
    <property type="match status" value="1"/>
</dbReference>
<dbReference type="Pfam" id="PF02910">
    <property type="entry name" value="Succ_DH_flav_C"/>
    <property type="match status" value="1"/>
</dbReference>
<dbReference type="GO" id="GO:0008734">
    <property type="term" value="F:L-aspartate oxidase activity"/>
    <property type="evidence" value="ECO:0007669"/>
    <property type="project" value="UniProtKB-UniRule"/>
</dbReference>
<evidence type="ECO:0000259" key="12">
    <source>
        <dbReference type="Pfam" id="PF00890"/>
    </source>
</evidence>
<gene>
    <name evidence="14" type="ORF">SAMN06265182_0908</name>
</gene>
<dbReference type="PANTHER" id="PTHR42716:SF2">
    <property type="entry name" value="L-ASPARTATE OXIDASE, CHLOROPLASTIC"/>
    <property type="match status" value="1"/>
</dbReference>
<feature type="domain" description="Fumarate reductase/succinate dehydrogenase flavoprotein-like C-terminal" evidence="13">
    <location>
        <begin position="429"/>
        <end position="515"/>
    </location>
</feature>
<keyword evidence="15" id="KW-1185">Reference proteome</keyword>
<keyword evidence="5 11" id="KW-0285">Flavoprotein</keyword>
<dbReference type="InterPro" id="IPR005288">
    <property type="entry name" value="NadB"/>
</dbReference>
<evidence type="ECO:0000256" key="5">
    <source>
        <dbReference type="ARBA" id="ARBA00022630"/>
    </source>
</evidence>
<comment type="cofactor">
    <cofactor evidence="1 11">
        <name>FAD</name>
        <dbReference type="ChEBI" id="CHEBI:57692"/>
    </cofactor>
</comment>
<dbReference type="GO" id="GO:0005737">
    <property type="term" value="C:cytoplasm"/>
    <property type="evidence" value="ECO:0007669"/>
    <property type="project" value="UniProtKB-SubCell"/>
</dbReference>
<dbReference type="Pfam" id="PF00890">
    <property type="entry name" value="FAD_binding_2"/>
    <property type="match status" value="1"/>
</dbReference>
<dbReference type="EC" id="1.4.3.16" evidence="4 10"/>
<sequence>MKRYLTDFDTRNLPVITVDTVIAGAGIAGLSTAAQLINLGIKPLIITKKQPSVSNSFLAQGGIAAAIGKDDDPQSHYRDTLRAGRGLCIEKNVRILVEEGLERVIDLIRYGVPFDRDEQGRVLLTKEGGHSTRRVLHVKDKTGTAIGSVLYSKVKDKTDFLTNFYLEEILTVDGEYAGIIISDGTQKILIKSKSLVIATGGYSPIYLRNTSAYKISGDTIGAAFRAGCILEDLEFVQFHPTALYIEGQPAYLITEAIRGEGAVLIDEKGNRFVDEMKPRDEVARAIFKKYSSGHKVFLDLRPLKEKGISIKDRFPTVYSLLEKFNLADKDLIPVSPAAHYSIGGIKATANGKTSVEGIFSVGESSCTGIHGANRLASNSLLECVTFGYKTAYSVYTYNMYKQIKEIKIRSESAGKDILNREKRREYLIKLKKTMWDLVGLERTEESLHKALSIVEQMEGELLRYKNNRYLIDLLYLSKGIILSAKNRKESRGTHYRTDYPEEREDYKKHTKIYNDFKIKLEVD</sequence>
<proteinExistence type="inferred from homology"/>
<dbReference type="SUPFAM" id="SSF51905">
    <property type="entry name" value="FAD/NAD(P)-binding domain"/>
    <property type="match status" value="1"/>
</dbReference>
<dbReference type="Gene3D" id="1.20.58.100">
    <property type="entry name" value="Fumarate reductase/succinate dehydrogenase flavoprotein-like, C-terminal domain"/>
    <property type="match status" value="1"/>
</dbReference>
<evidence type="ECO:0000256" key="1">
    <source>
        <dbReference type="ARBA" id="ARBA00001974"/>
    </source>
</evidence>
<feature type="domain" description="FAD-dependent oxidoreductase 2 FAD-binding" evidence="12">
    <location>
        <begin position="19"/>
        <end position="380"/>
    </location>
</feature>
<dbReference type="UniPathway" id="UPA00253">
    <property type="reaction ID" value="UER00326"/>
</dbReference>
<comment type="subcellular location">
    <subcellularLocation>
        <location evidence="11">Cytoplasm</location>
    </subcellularLocation>
</comment>
<reference evidence="15" key="1">
    <citation type="submission" date="2017-09" db="EMBL/GenBank/DDBJ databases">
        <authorList>
            <person name="Varghese N."/>
            <person name="Submissions S."/>
        </authorList>
    </citation>
    <scope>NUCLEOTIDE SEQUENCE [LARGE SCALE GENOMIC DNA]</scope>
    <source>
        <strain evidence="15">DSM 15103</strain>
    </source>
</reference>
<keyword evidence="8 11" id="KW-0560">Oxidoreductase</keyword>
<evidence type="ECO:0000256" key="6">
    <source>
        <dbReference type="ARBA" id="ARBA00022642"/>
    </source>
</evidence>
<comment type="similarity">
    <text evidence="3 11">Belongs to the FAD-dependent oxidoreductase 2 family. NadB subfamily.</text>
</comment>
<comment type="pathway">
    <text evidence="2 11">Cofactor biosynthesis; NAD(+) biosynthesis; iminoaspartate from L-aspartate (oxidase route): step 1/1.</text>
</comment>
<comment type="function">
    <text evidence="11">Catalyzes the oxidation of L-aspartate to iminoaspartate.</text>
</comment>
<dbReference type="Proteomes" id="UP000219036">
    <property type="component" value="Unassembled WGS sequence"/>
</dbReference>
<dbReference type="InterPro" id="IPR027477">
    <property type="entry name" value="Succ_DH/fumarate_Rdtase_cat_sf"/>
</dbReference>
<evidence type="ECO:0000313" key="14">
    <source>
        <dbReference type="EMBL" id="SNZ07076.1"/>
    </source>
</evidence>